<evidence type="ECO:0000256" key="13">
    <source>
        <dbReference type="ARBA" id="ARBA00083736"/>
    </source>
</evidence>
<dbReference type="EC" id="1.11.1.29" evidence="10"/>
<dbReference type="InterPro" id="IPR000866">
    <property type="entry name" value="AhpC/TSA"/>
</dbReference>
<evidence type="ECO:0000259" key="15">
    <source>
        <dbReference type="PROSITE" id="PS51352"/>
    </source>
</evidence>
<evidence type="ECO:0000256" key="14">
    <source>
        <dbReference type="PIRSR" id="PIRSR000239-1"/>
    </source>
</evidence>
<dbReference type="SUPFAM" id="SSF52833">
    <property type="entry name" value="Thioredoxin-like"/>
    <property type="match status" value="1"/>
</dbReference>
<evidence type="ECO:0000256" key="4">
    <source>
        <dbReference type="ARBA" id="ARBA00023284"/>
    </source>
</evidence>
<evidence type="ECO:0000256" key="11">
    <source>
        <dbReference type="ARBA" id="ARBA00068979"/>
    </source>
</evidence>
<comment type="subunit">
    <text evidence="9">Homodimer. Forms both dimers and octamers; a tightly-associated dimer and a ring-like octamer.</text>
</comment>
<evidence type="ECO:0000256" key="7">
    <source>
        <dbReference type="ARBA" id="ARBA00056930"/>
    </source>
</evidence>
<dbReference type="InterPro" id="IPR024706">
    <property type="entry name" value="Peroxiredoxin_AhpC-typ"/>
</dbReference>
<dbReference type="AlphaFoldDB" id="A0A7C9MYV8"/>
<evidence type="ECO:0000256" key="5">
    <source>
        <dbReference type="ARBA" id="ARBA00032824"/>
    </source>
</evidence>
<dbReference type="PANTHER" id="PTHR43110:SF1">
    <property type="entry name" value="THIOL PEROXIDASE"/>
    <property type="match status" value="1"/>
</dbReference>
<comment type="similarity">
    <text evidence="8">Belongs to the peroxiredoxin family. AhpE subfamily.</text>
</comment>
<dbReference type="InterPro" id="IPR013766">
    <property type="entry name" value="Thioredoxin_domain"/>
</dbReference>
<dbReference type="Proteomes" id="UP000479526">
    <property type="component" value="Unassembled WGS sequence"/>
</dbReference>
<sequence length="146" mass="16068">MDMLTAGSPAPDFELTDQHGTPVRLSGLRGRKVLLVFFPFAFTGVCQAELHDLHGFGDTVVLAVSVDSMFAQRAWADREGWDLTLLSDFWPHGQVARLYGVFDEVKGVASRGTFVIDAEGVVRWTVATAIGQPRDVADYRKVLSEL</sequence>
<evidence type="ECO:0000256" key="10">
    <source>
        <dbReference type="ARBA" id="ARBA00067009"/>
    </source>
</evidence>
<evidence type="ECO:0000313" key="16">
    <source>
        <dbReference type="EMBL" id="NAS21470.1"/>
    </source>
</evidence>
<keyword evidence="17" id="KW-1185">Reference proteome</keyword>
<evidence type="ECO:0000256" key="2">
    <source>
        <dbReference type="ARBA" id="ARBA00022862"/>
    </source>
</evidence>
<dbReference type="CDD" id="cd03018">
    <property type="entry name" value="PRX_AhpE_like"/>
    <property type="match status" value="1"/>
</dbReference>
<accession>A0A7C9MYV8</accession>
<dbReference type="InterPro" id="IPR036249">
    <property type="entry name" value="Thioredoxin-like_sf"/>
</dbReference>
<evidence type="ECO:0000256" key="12">
    <source>
        <dbReference type="ARBA" id="ARBA00082991"/>
    </source>
</evidence>
<keyword evidence="1" id="KW-0575">Peroxidase</keyword>
<comment type="caution">
    <text evidence="16">The sequence shown here is derived from an EMBL/GenBank/DDBJ whole genome shotgun (WGS) entry which is preliminary data.</text>
</comment>
<reference evidence="16 17" key="1">
    <citation type="submission" date="2020-01" db="EMBL/GenBank/DDBJ databases">
        <title>Herbidospora sp. NEAU-GS84 nov., a novel actinomycete isolated from soil.</title>
        <authorList>
            <person name="Han L."/>
        </authorList>
    </citation>
    <scope>NUCLEOTIDE SEQUENCE [LARGE SCALE GENOMIC DNA]</scope>
    <source>
        <strain evidence="16 17">NEAU-GS84</strain>
    </source>
</reference>
<evidence type="ECO:0000256" key="1">
    <source>
        <dbReference type="ARBA" id="ARBA00022559"/>
    </source>
</evidence>
<evidence type="ECO:0000256" key="9">
    <source>
        <dbReference type="ARBA" id="ARBA00065226"/>
    </source>
</evidence>
<comment type="catalytic activity">
    <reaction evidence="6">
        <text>[mycoredoxin]-L-dithiol + a hydroperoxide = [mycoredoxin]-L-disulfide + an alcohol + H2O</text>
        <dbReference type="Rhea" id="RHEA:62640"/>
        <dbReference type="Rhea" id="RHEA-COMP:16137"/>
        <dbReference type="Rhea" id="RHEA-COMP:16138"/>
        <dbReference type="ChEBI" id="CHEBI:15377"/>
        <dbReference type="ChEBI" id="CHEBI:29950"/>
        <dbReference type="ChEBI" id="CHEBI:30879"/>
        <dbReference type="ChEBI" id="CHEBI:35924"/>
        <dbReference type="ChEBI" id="CHEBI:50058"/>
        <dbReference type="EC" id="1.11.1.29"/>
    </reaction>
</comment>
<name>A0A7C9MYV8_9ACTN</name>
<dbReference type="FunFam" id="3.40.30.10:FF:000118">
    <property type="entry name" value="Peroxiredoxin AhpE"/>
    <property type="match status" value="1"/>
</dbReference>
<organism evidence="16 17">
    <name type="scientific">Herbidospora solisilvae</name>
    <dbReference type="NCBI Taxonomy" id="2696284"/>
    <lineage>
        <taxon>Bacteria</taxon>
        <taxon>Bacillati</taxon>
        <taxon>Actinomycetota</taxon>
        <taxon>Actinomycetes</taxon>
        <taxon>Streptosporangiales</taxon>
        <taxon>Streptosporangiaceae</taxon>
        <taxon>Herbidospora</taxon>
    </lineage>
</organism>
<protein>
    <recommendedName>
        <fullName evidence="11">Alkyl hydroperoxide reductase E</fullName>
        <ecNumber evidence="10">1.11.1.29</ecNumber>
    </recommendedName>
    <alternativeName>
        <fullName evidence="12">Mycoredoxin-dependent peroxiredoxin</fullName>
    </alternativeName>
    <alternativeName>
        <fullName evidence="13">Peroxiredoxin AhpE</fullName>
    </alternativeName>
    <alternativeName>
        <fullName evidence="5">Thioredoxin peroxidase</fullName>
    </alternativeName>
</protein>
<keyword evidence="4" id="KW-0676">Redox-active center</keyword>
<dbReference type="InterPro" id="IPR050455">
    <property type="entry name" value="Tpx_Peroxidase_subfamily"/>
</dbReference>
<evidence type="ECO:0000256" key="6">
    <source>
        <dbReference type="ARBA" id="ARBA00052774"/>
    </source>
</evidence>
<dbReference type="PROSITE" id="PS51352">
    <property type="entry name" value="THIOREDOXIN_2"/>
    <property type="match status" value="1"/>
</dbReference>
<dbReference type="PANTHER" id="PTHR43110">
    <property type="entry name" value="THIOL PEROXIDASE"/>
    <property type="match status" value="1"/>
</dbReference>
<dbReference type="GO" id="GO:0004601">
    <property type="term" value="F:peroxidase activity"/>
    <property type="evidence" value="ECO:0007669"/>
    <property type="project" value="UniProtKB-KW"/>
</dbReference>
<evidence type="ECO:0000313" key="17">
    <source>
        <dbReference type="Proteomes" id="UP000479526"/>
    </source>
</evidence>
<dbReference type="Pfam" id="PF00578">
    <property type="entry name" value="AhpC-TSA"/>
    <property type="match status" value="1"/>
</dbReference>
<gene>
    <name evidence="16" type="ORF">GT755_07195</name>
</gene>
<comment type="function">
    <text evidence="7">Thiol-specific peroxidase that catalyzes the reduction of hydrogen peroxide and organic hydroperoxides to water and alcohols, respectively. Plays a role in cell protection against oxidative stress by detoxifying peroxides. May represent an important antioxidant defense against cytotoxic peroxides, especially peroxynitrite, which can be formed by activated macrophages during infection.</text>
</comment>
<evidence type="ECO:0000256" key="8">
    <source>
        <dbReference type="ARBA" id="ARBA00060973"/>
    </source>
</evidence>
<dbReference type="EMBL" id="WXEW01000002">
    <property type="protein sequence ID" value="NAS21470.1"/>
    <property type="molecule type" value="Genomic_DNA"/>
</dbReference>
<evidence type="ECO:0000256" key="3">
    <source>
        <dbReference type="ARBA" id="ARBA00023002"/>
    </source>
</evidence>
<dbReference type="Gene3D" id="3.40.30.10">
    <property type="entry name" value="Glutaredoxin"/>
    <property type="match status" value="1"/>
</dbReference>
<keyword evidence="2" id="KW-0049">Antioxidant</keyword>
<dbReference type="PIRSF" id="PIRSF000239">
    <property type="entry name" value="AHPC"/>
    <property type="match status" value="1"/>
</dbReference>
<keyword evidence="3" id="KW-0560">Oxidoreductase</keyword>
<proteinExistence type="inferred from homology"/>
<feature type="domain" description="Thioredoxin" evidence="15">
    <location>
        <begin position="4"/>
        <end position="146"/>
    </location>
</feature>
<feature type="active site" description="Cysteine sulfenic acid (-SOH) intermediate; for peroxidase activity" evidence="14">
    <location>
        <position position="46"/>
    </location>
</feature>
<dbReference type="RefSeq" id="WP_161478928.1">
    <property type="nucleotide sequence ID" value="NZ_WXEW01000002.1"/>
</dbReference>